<dbReference type="Gene3D" id="4.10.860.10">
    <property type="entry name" value="UVR domain"/>
    <property type="match status" value="1"/>
</dbReference>
<keyword evidence="3" id="KW-0067">ATP-binding</keyword>
<dbReference type="GO" id="GO:0034605">
    <property type="term" value="P:cellular response to heat"/>
    <property type="evidence" value="ECO:0007669"/>
    <property type="project" value="TreeGrafter"/>
</dbReference>
<feature type="domain" description="Clp ATPase C-terminal" evidence="6">
    <location>
        <begin position="733"/>
        <end position="823"/>
    </location>
</feature>
<dbReference type="InterPro" id="IPR027417">
    <property type="entry name" value="P-loop_NTPase"/>
</dbReference>
<protein>
    <submittedName>
        <fullName evidence="7">ATPase AAA</fullName>
    </submittedName>
</protein>
<dbReference type="PANTHER" id="PTHR11638">
    <property type="entry name" value="ATP-DEPENDENT CLP PROTEASE"/>
    <property type="match status" value="1"/>
</dbReference>
<dbReference type="SMART" id="SM01086">
    <property type="entry name" value="ClpB_D2-small"/>
    <property type="match status" value="1"/>
</dbReference>
<dbReference type="Pfam" id="PF17871">
    <property type="entry name" value="AAA_lid_9"/>
    <property type="match status" value="1"/>
</dbReference>
<dbReference type="PRINTS" id="PR00300">
    <property type="entry name" value="CLPPROTEASEA"/>
</dbReference>
<dbReference type="InterPro" id="IPR003959">
    <property type="entry name" value="ATPase_AAA_core"/>
</dbReference>
<dbReference type="GO" id="GO:0005524">
    <property type="term" value="F:ATP binding"/>
    <property type="evidence" value="ECO:0007669"/>
    <property type="project" value="UniProtKB-KW"/>
</dbReference>
<dbReference type="Pfam" id="PF07724">
    <property type="entry name" value="AAA_2"/>
    <property type="match status" value="1"/>
</dbReference>
<comment type="caution">
    <text evidence="7">The sequence shown here is derived from an EMBL/GenBank/DDBJ whole genome shotgun (WGS) entry which is preliminary data.</text>
</comment>
<accession>A0A5M4BC36</accession>
<dbReference type="InterPro" id="IPR019489">
    <property type="entry name" value="Clp_ATPase_C"/>
</dbReference>
<evidence type="ECO:0000256" key="2">
    <source>
        <dbReference type="ARBA" id="ARBA00022741"/>
    </source>
</evidence>
<dbReference type="SMART" id="SM00382">
    <property type="entry name" value="AAA"/>
    <property type="match status" value="2"/>
</dbReference>
<dbReference type="Pfam" id="PF02861">
    <property type="entry name" value="Clp_N"/>
    <property type="match status" value="1"/>
</dbReference>
<dbReference type="AlphaFoldDB" id="A0A5M4BC36"/>
<dbReference type="Proteomes" id="UP000398217">
    <property type="component" value="Unassembled WGS sequence"/>
</dbReference>
<dbReference type="InterPro" id="IPR003593">
    <property type="entry name" value="AAA+_ATPase"/>
</dbReference>
<dbReference type="Pfam" id="PF10431">
    <property type="entry name" value="ClpB_D2-small"/>
    <property type="match status" value="1"/>
</dbReference>
<evidence type="ECO:0000259" key="6">
    <source>
        <dbReference type="SMART" id="SM01086"/>
    </source>
</evidence>
<name>A0A5M4BC36_9FLAO</name>
<dbReference type="Gene3D" id="1.10.8.60">
    <property type="match status" value="2"/>
</dbReference>
<organism evidence="7 8">
    <name type="scientific">Capnocytophaga felis</name>
    <dbReference type="NCBI Taxonomy" id="2267611"/>
    <lineage>
        <taxon>Bacteria</taxon>
        <taxon>Pseudomonadati</taxon>
        <taxon>Bacteroidota</taxon>
        <taxon>Flavobacteriia</taxon>
        <taxon>Flavobacteriales</taxon>
        <taxon>Flavobacteriaceae</taxon>
        <taxon>Capnocytophaga</taxon>
    </lineage>
</organism>
<feature type="domain" description="AAA+ ATPase" evidence="5">
    <location>
        <begin position="565"/>
        <end position="726"/>
    </location>
</feature>
<keyword evidence="2" id="KW-0547">Nucleotide-binding</keyword>
<dbReference type="PANTHER" id="PTHR11638:SF18">
    <property type="entry name" value="HEAT SHOCK PROTEIN 104"/>
    <property type="match status" value="1"/>
</dbReference>
<evidence type="ECO:0000256" key="1">
    <source>
        <dbReference type="ARBA" id="ARBA00022737"/>
    </source>
</evidence>
<dbReference type="InterPro" id="IPR004176">
    <property type="entry name" value="Clp_R_N"/>
</dbReference>
<evidence type="ECO:0000313" key="7">
    <source>
        <dbReference type="EMBL" id="GET47131.1"/>
    </source>
</evidence>
<sequence length="828" mass="93563">MEFLNLDESVQSAIKIAKSIAREYGNKHYSSAHLLKALLHKEVGISNFVTALGKDALFLEEWAEIRIEDCERLAGVTDIETDEKIHKIFEEADNIRLKLGLLQINPICTLGAIAKPEVGFSSDQLKSFPIREKEILDFFLQGDNLQLHSLHQAEGQETNGKTNKPLTNLLKYCIDKTSLARENKIFPIVCRGKESRQMLEILGRHSKPNVMIIGDSGVGKTAIVEGLIYDIINEKVPSFLSGTTVWELDNGALIAGATYKGEIEDRLKNIIKELRQMDKVILFIDEIHTLLDPKQGNAGAANILKPELSKGNLTVIGVTTIDEYRKLIEPDHAFNRRFEVLQIEEPATDNATSMVQFVLGKYKDFHQLEVSEDALSKCVLMAKRYVKDRRLPDSAIDLLDRTMSAVKMTNEAAVTDHFSLLSKLKNLEEKQIEISEEDFFNEISLVWKDFSSHLNPIMKGYIGQEVKIDEKISASTIFNTLNQIVDKLYHFTKNPITQVNEEHLACVVAAKTNIPVGKIQEGEKERLLNMENQLRKRVVGQDNAIKSLVDAILESRSGMNKQGQPIGSFFFLGPTGTGKTELTKSLAEALFNDEKAMIRFDMSEFKEEHSAALLYGAPPGYVGYEEGGLLVNKIRQQPYSVVLFDEIEKAHSSVYDIFLQIMDEGKLHDRLGKEGDFSNAIIIFTSNVGSDWIAKEMSEGKLPSTIQMMEIMGNYFRPEFLARLSEIVPFSPIKEEMLLKIFEIQFKGFRKLLLAQNMDIELTDEAKKMLAFKGFTPKYGARQVVGTIRNYLRRPISKMILSGELKKDQRLKGLLSTNEELIWEVENL</sequence>
<dbReference type="GO" id="GO:0016887">
    <property type="term" value="F:ATP hydrolysis activity"/>
    <property type="evidence" value="ECO:0007669"/>
    <property type="project" value="InterPro"/>
</dbReference>
<feature type="domain" description="AAA+ ATPase" evidence="5">
    <location>
        <begin position="206"/>
        <end position="344"/>
    </location>
</feature>
<dbReference type="GO" id="GO:0005737">
    <property type="term" value="C:cytoplasm"/>
    <property type="evidence" value="ECO:0007669"/>
    <property type="project" value="TreeGrafter"/>
</dbReference>
<evidence type="ECO:0000256" key="3">
    <source>
        <dbReference type="ARBA" id="ARBA00022840"/>
    </source>
</evidence>
<gene>
    <name evidence="7" type="ORF">RCZ01_24330</name>
</gene>
<evidence type="ECO:0000256" key="4">
    <source>
        <dbReference type="ARBA" id="ARBA00023186"/>
    </source>
</evidence>
<evidence type="ECO:0000259" key="5">
    <source>
        <dbReference type="SMART" id="SM00382"/>
    </source>
</evidence>
<dbReference type="EMBL" id="BLBC01000029">
    <property type="protein sequence ID" value="GET47131.1"/>
    <property type="molecule type" value="Genomic_DNA"/>
</dbReference>
<dbReference type="Pfam" id="PF00004">
    <property type="entry name" value="AAA"/>
    <property type="match status" value="1"/>
</dbReference>
<dbReference type="InterPro" id="IPR050130">
    <property type="entry name" value="ClpA_ClpB"/>
</dbReference>
<keyword evidence="8" id="KW-1185">Reference proteome</keyword>
<dbReference type="SUPFAM" id="SSF81923">
    <property type="entry name" value="Double Clp-N motif"/>
    <property type="match status" value="1"/>
</dbReference>
<evidence type="ECO:0000313" key="8">
    <source>
        <dbReference type="Proteomes" id="UP000398217"/>
    </source>
</evidence>
<dbReference type="Gene3D" id="3.40.50.300">
    <property type="entry name" value="P-loop containing nucleotide triphosphate hydrolases"/>
    <property type="match status" value="2"/>
</dbReference>
<dbReference type="FunFam" id="3.40.50.300:FF:000025">
    <property type="entry name" value="ATP-dependent Clp protease subunit"/>
    <property type="match status" value="1"/>
</dbReference>
<dbReference type="InterPro" id="IPR041546">
    <property type="entry name" value="ClpA/ClpB_AAA_lid"/>
</dbReference>
<dbReference type="CDD" id="cd00009">
    <property type="entry name" value="AAA"/>
    <property type="match status" value="1"/>
</dbReference>
<reference evidence="8" key="1">
    <citation type="journal article" date="2020" name="Int. J. Syst. Evol. Microbiol.">
        <title>Capnocytophaga felis sp. nov. isolated from the feline oral cavity.</title>
        <authorList>
            <person name="Suzuki M."/>
            <person name="Umeda K."/>
            <person name="Kimura M."/>
            <person name="Imaoka K."/>
            <person name="Morikawa S."/>
            <person name="Maeda K."/>
        </authorList>
    </citation>
    <scope>NUCLEOTIDE SEQUENCE [LARGE SCALE GENOMIC DNA]</scope>
    <source>
        <strain evidence="8">KC07070</strain>
    </source>
</reference>
<dbReference type="OrthoDB" id="9803641at2"/>
<keyword evidence="4" id="KW-0143">Chaperone</keyword>
<dbReference type="Gene3D" id="1.10.1780.10">
    <property type="entry name" value="Clp, N-terminal domain"/>
    <property type="match status" value="1"/>
</dbReference>
<dbReference type="InterPro" id="IPR001270">
    <property type="entry name" value="ClpA/B"/>
</dbReference>
<keyword evidence="1" id="KW-0677">Repeat</keyword>
<proteinExistence type="predicted"/>
<dbReference type="CDD" id="cd19499">
    <property type="entry name" value="RecA-like_ClpB_Hsp104-like"/>
    <property type="match status" value="1"/>
</dbReference>
<dbReference type="InterPro" id="IPR036628">
    <property type="entry name" value="Clp_N_dom_sf"/>
</dbReference>
<dbReference type="RefSeq" id="WP_155285738.1">
    <property type="nucleotide sequence ID" value="NZ_BLBC01000029.1"/>
</dbReference>
<dbReference type="SUPFAM" id="SSF52540">
    <property type="entry name" value="P-loop containing nucleoside triphosphate hydrolases"/>
    <property type="match status" value="2"/>
</dbReference>